<evidence type="ECO:0000313" key="2">
    <source>
        <dbReference type="Proteomes" id="UP001058974"/>
    </source>
</evidence>
<reference evidence="1 2" key="1">
    <citation type="journal article" date="2022" name="Nat. Genet.">
        <title>Improved pea reference genome and pan-genome highlight genomic features and evolutionary characteristics.</title>
        <authorList>
            <person name="Yang T."/>
            <person name="Liu R."/>
            <person name="Luo Y."/>
            <person name="Hu S."/>
            <person name="Wang D."/>
            <person name="Wang C."/>
            <person name="Pandey M.K."/>
            <person name="Ge S."/>
            <person name="Xu Q."/>
            <person name="Li N."/>
            <person name="Li G."/>
            <person name="Huang Y."/>
            <person name="Saxena R.K."/>
            <person name="Ji Y."/>
            <person name="Li M."/>
            <person name="Yan X."/>
            <person name="He Y."/>
            <person name="Liu Y."/>
            <person name="Wang X."/>
            <person name="Xiang C."/>
            <person name="Varshney R.K."/>
            <person name="Ding H."/>
            <person name="Gao S."/>
            <person name="Zong X."/>
        </authorList>
    </citation>
    <scope>NUCLEOTIDE SEQUENCE [LARGE SCALE GENOMIC DNA]</scope>
    <source>
        <strain evidence="1 2">cv. Zhongwan 6</strain>
    </source>
</reference>
<comment type="caution">
    <text evidence="1">The sequence shown here is derived from an EMBL/GenBank/DDBJ whole genome shotgun (WGS) entry which is preliminary data.</text>
</comment>
<proteinExistence type="predicted"/>
<gene>
    <name evidence="1" type="ORF">KIW84_053037</name>
</gene>
<protein>
    <submittedName>
        <fullName evidence="1">Uncharacterized protein</fullName>
    </submittedName>
</protein>
<evidence type="ECO:0000313" key="1">
    <source>
        <dbReference type="EMBL" id="KAI5406546.1"/>
    </source>
</evidence>
<name>A0A9D4WTV6_PEA</name>
<dbReference type="Gramene" id="Psat05G0303700-T1">
    <property type="protein sequence ID" value="KAI5406546.1"/>
    <property type="gene ID" value="KIW84_053037"/>
</dbReference>
<dbReference type="Proteomes" id="UP001058974">
    <property type="component" value="Chromosome 5"/>
</dbReference>
<sequence length="169" mass="18772">MPWTALWMQKDGLFSAGFGFGAELVPAECCRYQWCLAQLQTHCPLLSPAGLVELSLIAVGFLTAGCKTMMSCCRLGWNFQGPGRGSAVPQMVHQPYARCHDHAHSWLQVNFGSGKAIRLVTTRTMFSNVKLWLEMQQSPKGKVHKKFVKGIELLGNEDTKQHTPSMTFG</sequence>
<accession>A0A9D4WTV6</accession>
<organism evidence="1 2">
    <name type="scientific">Pisum sativum</name>
    <name type="common">Garden pea</name>
    <name type="synonym">Lathyrus oleraceus</name>
    <dbReference type="NCBI Taxonomy" id="3888"/>
    <lineage>
        <taxon>Eukaryota</taxon>
        <taxon>Viridiplantae</taxon>
        <taxon>Streptophyta</taxon>
        <taxon>Embryophyta</taxon>
        <taxon>Tracheophyta</taxon>
        <taxon>Spermatophyta</taxon>
        <taxon>Magnoliopsida</taxon>
        <taxon>eudicotyledons</taxon>
        <taxon>Gunneridae</taxon>
        <taxon>Pentapetalae</taxon>
        <taxon>rosids</taxon>
        <taxon>fabids</taxon>
        <taxon>Fabales</taxon>
        <taxon>Fabaceae</taxon>
        <taxon>Papilionoideae</taxon>
        <taxon>50 kb inversion clade</taxon>
        <taxon>NPAAA clade</taxon>
        <taxon>Hologalegina</taxon>
        <taxon>IRL clade</taxon>
        <taxon>Fabeae</taxon>
        <taxon>Lathyrus</taxon>
    </lineage>
</organism>
<dbReference type="EMBL" id="JAMSHJ010000005">
    <property type="protein sequence ID" value="KAI5406546.1"/>
    <property type="molecule type" value="Genomic_DNA"/>
</dbReference>
<keyword evidence="2" id="KW-1185">Reference proteome</keyword>
<dbReference type="AlphaFoldDB" id="A0A9D4WTV6"/>